<feature type="coiled-coil region" evidence="1">
    <location>
        <begin position="436"/>
        <end position="471"/>
    </location>
</feature>
<dbReference type="AlphaFoldDB" id="A0A5K1US35"/>
<dbReference type="Proteomes" id="UP000078387">
    <property type="component" value="Unassembled WGS sequence"/>
</dbReference>
<evidence type="ECO:0000313" key="3">
    <source>
        <dbReference type="Proteomes" id="UP000078387"/>
    </source>
</evidence>
<accession>A0A5K1US35</accession>
<reference evidence="2 3" key="1">
    <citation type="submission" date="2016-05" db="EMBL/GenBank/DDBJ databases">
        <title>First whole genome sequencing of Entamoeba histolytica HM1:IMSS-clone-6.</title>
        <authorList>
            <person name="Mukherjee Avik.K."/>
            <person name="Izumyama S."/>
            <person name="Nakada-Tsukui K."/>
            <person name="Nozaki T."/>
        </authorList>
    </citation>
    <scope>NUCLEOTIDE SEQUENCE [LARGE SCALE GENOMIC DNA]</scope>
    <source>
        <strain evidence="2 3">HM1:IMSS clone 6</strain>
    </source>
</reference>
<dbReference type="VEuPathDB" id="AmoebaDB:EHI5A_204600"/>
<feature type="coiled-coil region" evidence="1">
    <location>
        <begin position="46"/>
        <end position="354"/>
    </location>
</feature>
<evidence type="ECO:0000313" key="2">
    <source>
        <dbReference type="EMBL" id="GAT92699.1"/>
    </source>
</evidence>
<organism evidence="2 3">
    <name type="scientific">Entamoeba histolytica</name>
    <dbReference type="NCBI Taxonomy" id="5759"/>
    <lineage>
        <taxon>Eukaryota</taxon>
        <taxon>Amoebozoa</taxon>
        <taxon>Evosea</taxon>
        <taxon>Archamoebae</taxon>
        <taxon>Mastigamoebida</taxon>
        <taxon>Entamoebidae</taxon>
        <taxon>Entamoeba</taxon>
    </lineage>
</organism>
<gene>
    <name evidence="2" type="ORF">CL6EHI_103580</name>
</gene>
<keyword evidence="1" id="KW-0175">Coiled coil</keyword>
<dbReference type="VEuPathDB" id="AmoebaDB:EHI8A_185280"/>
<dbReference type="VEuPathDB" id="AmoebaDB:EHI_103580"/>
<sequence length="533" mass="63974">MSSPSSGKLFLNHGIIKKKTGVYGGIVSSALKQQQQQQEPVTEETVRLLNEKIRQKDQRIRELEMCGVEKNELLREKEILENEKKRFYADKIAFENEKNAALEIGMISPRVNNTNESEEKENEIQTLKNEMQRRVAELLTELEDVKKINKKLENEQNEIQKKYEYSEKEKREIEKRNEENEEKVHHLSSEKEVVEKSIEEMYKLQKENNEKIEIERNEWKNERIEFEQKINRLEEMITSYEKAEGSDERNEIKEQQMQDEIIELKKVQEKLQNEKIELQNQLEKLVIDKNEEQERKRKEVEELKKRNEELEKENTKVKESIGSNDLVNSLKQELEKKEKENQLIKDSNEKLQQYYAFINKEAQRVIQESDEKVKVFIKENDKNGEELLEQKKEIESLKEGAKKESERKKRMVILYERKLDSMRELLQITHQKLAGFEEIKKYYKIQEEQLRKLEEEKKDEWKGNNEGEERENEQKLIVSGIVIALKIANPKYEDTKYTVEKLFSEIKKDRIEKYEWAEYIQSIFSKESLKDEN</sequence>
<evidence type="ECO:0000256" key="1">
    <source>
        <dbReference type="SAM" id="Coils"/>
    </source>
</evidence>
<dbReference type="VEuPathDB" id="AmoebaDB:EHI7A_161590"/>
<protein>
    <submittedName>
        <fullName evidence="2">Uncharacterized protein</fullName>
    </submittedName>
</protein>
<dbReference type="OMA" id="CWLPQER"/>
<dbReference type="EMBL" id="BDEQ01000001">
    <property type="protein sequence ID" value="GAT92699.1"/>
    <property type="molecule type" value="Genomic_DNA"/>
</dbReference>
<dbReference type="VEuPathDB" id="AmoebaDB:KM1_260310"/>
<comment type="caution">
    <text evidence="2">The sequence shown here is derived from an EMBL/GenBank/DDBJ whole genome shotgun (WGS) entry which is preliminary data.</text>
</comment>
<proteinExistence type="predicted"/>
<name>A0A5K1US35_ENTHI</name>